<dbReference type="Proteomes" id="UP000708208">
    <property type="component" value="Unassembled WGS sequence"/>
</dbReference>
<protein>
    <submittedName>
        <fullName evidence="1">Uncharacterized protein</fullName>
    </submittedName>
</protein>
<accession>A0A8J2P698</accession>
<organism evidence="1 2">
    <name type="scientific">Allacma fusca</name>
    <dbReference type="NCBI Taxonomy" id="39272"/>
    <lineage>
        <taxon>Eukaryota</taxon>
        <taxon>Metazoa</taxon>
        <taxon>Ecdysozoa</taxon>
        <taxon>Arthropoda</taxon>
        <taxon>Hexapoda</taxon>
        <taxon>Collembola</taxon>
        <taxon>Symphypleona</taxon>
        <taxon>Sminthuridae</taxon>
        <taxon>Allacma</taxon>
    </lineage>
</organism>
<proteinExistence type="predicted"/>
<dbReference type="AlphaFoldDB" id="A0A8J2P698"/>
<reference evidence="1" key="1">
    <citation type="submission" date="2021-06" db="EMBL/GenBank/DDBJ databases">
        <authorList>
            <person name="Hodson N. C."/>
            <person name="Mongue J. A."/>
            <person name="Jaron S. K."/>
        </authorList>
    </citation>
    <scope>NUCLEOTIDE SEQUENCE</scope>
</reference>
<comment type="caution">
    <text evidence="1">The sequence shown here is derived from an EMBL/GenBank/DDBJ whole genome shotgun (WGS) entry which is preliminary data.</text>
</comment>
<evidence type="ECO:0000313" key="1">
    <source>
        <dbReference type="EMBL" id="CAG7727382.1"/>
    </source>
</evidence>
<evidence type="ECO:0000313" key="2">
    <source>
        <dbReference type="Proteomes" id="UP000708208"/>
    </source>
</evidence>
<name>A0A8J2P698_9HEXA</name>
<feature type="non-terminal residue" evidence="1">
    <location>
        <position position="1"/>
    </location>
</feature>
<dbReference type="EMBL" id="CAJVCH010147897">
    <property type="protein sequence ID" value="CAG7727382.1"/>
    <property type="molecule type" value="Genomic_DNA"/>
</dbReference>
<keyword evidence="2" id="KW-1185">Reference proteome</keyword>
<gene>
    <name evidence="1" type="ORF">AFUS01_LOCUS16227</name>
</gene>
<sequence>KQHYLAWMTTRRRIVGGDMYSTYTS</sequence>